<reference evidence="2 3" key="1">
    <citation type="submission" date="2019-02" db="EMBL/GenBank/DDBJ databases">
        <title>Genomic Encyclopedia of Archaeal and Bacterial Type Strains, Phase II (KMG-II): from individual species to whole genera.</title>
        <authorList>
            <person name="Goeker M."/>
        </authorList>
    </citation>
    <scope>NUCLEOTIDE SEQUENCE [LARGE SCALE GENOMIC DNA]</scope>
    <source>
        <strain evidence="2 3">DSM 18101</strain>
    </source>
</reference>
<evidence type="ECO:0000313" key="2">
    <source>
        <dbReference type="EMBL" id="RZU29602.1"/>
    </source>
</evidence>
<accession>A0A4Q7XYW0</accession>
<protein>
    <submittedName>
        <fullName evidence="2">Uncharacterized protein</fullName>
    </submittedName>
</protein>
<name>A0A4Q7XYW0_9BACT</name>
<dbReference type="SUPFAM" id="SSF90257">
    <property type="entry name" value="Myosin rod fragments"/>
    <property type="match status" value="1"/>
</dbReference>
<feature type="coiled-coil region" evidence="1">
    <location>
        <begin position="197"/>
        <end position="259"/>
    </location>
</feature>
<proteinExistence type="predicted"/>
<dbReference type="Proteomes" id="UP000292958">
    <property type="component" value="Unassembled WGS sequence"/>
</dbReference>
<organism evidence="2 3">
    <name type="scientific">Edaphobacter modestus</name>
    <dbReference type="NCBI Taxonomy" id="388466"/>
    <lineage>
        <taxon>Bacteria</taxon>
        <taxon>Pseudomonadati</taxon>
        <taxon>Acidobacteriota</taxon>
        <taxon>Terriglobia</taxon>
        <taxon>Terriglobales</taxon>
        <taxon>Acidobacteriaceae</taxon>
        <taxon>Edaphobacter</taxon>
    </lineage>
</organism>
<evidence type="ECO:0000256" key="1">
    <source>
        <dbReference type="SAM" id="Coils"/>
    </source>
</evidence>
<evidence type="ECO:0000313" key="3">
    <source>
        <dbReference type="Proteomes" id="UP000292958"/>
    </source>
</evidence>
<sequence>MTIEAGYSNGCSEEFAELCALSTTGELSAEELATLNEHVAGCHRCTTLMREYAGLIQGGIAKLAADLAPHTEVEIPVGYDETKAATQLVDAFLAQKGTSRLRLYSRGNQVLSPDKWKTIKRPALMATAAALLLVGIEGAFEFGRRMGIAPPHYASLAAVYPSPVPDGENARLRTELATAQHALKAAAGKSADIQNQLSALSDTKASLLTQIADLTKKDNADSGSLATMAQQRDAIQQQLDDASNSLMRTREELNRVQQDRQGALYQVATLETRVQDLHMQLTSTNNSSESADKFLAADRDIRELMGARQLYIADVFDVQKNGDRSKPFGRVFYTRGKSLIFYAFDLEKQPGYKEAKTFEAWGKPDSSSAKPISLGIFYMDNEQNRRWVVKSDNPEILAQINSVFVTVEPHGGSQSPTGKPFLEAYLHTLPPNHP</sequence>
<gene>
    <name evidence="2" type="ORF">BDD14_6187</name>
</gene>
<dbReference type="AlphaFoldDB" id="A0A4Q7XYW0"/>
<keyword evidence="3" id="KW-1185">Reference proteome</keyword>
<dbReference type="RefSeq" id="WP_130424824.1">
    <property type="nucleotide sequence ID" value="NZ_SHKW01000007.1"/>
</dbReference>
<dbReference type="EMBL" id="SHKW01000007">
    <property type="protein sequence ID" value="RZU29602.1"/>
    <property type="molecule type" value="Genomic_DNA"/>
</dbReference>
<keyword evidence="1" id="KW-0175">Coiled coil</keyword>
<dbReference type="OrthoDB" id="106834at2"/>
<comment type="caution">
    <text evidence="2">The sequence shown here is derived from an EMBL/GenBank/DDBJ whole genome shotgun (WGS) entry which is preliminary data.</text>
</comment>